<feature type="compositionally biased region" description="Basic and acidic residues" evidence="1">
    <location>
        <begin position="37"/>
        <end position="46"/>
    </location>
</feature>
<organism evidence="3 4">
    <name type="scientific">Bugula neritina</name>
    <name type="common">Brown bryozoan</name>
    <name type="synonym">Sertularia neritina</name>
    <dbReference type="NCBI Taxonomy" id="10212"/>
    <lineage>
        <taxon>Eukaryota</taxon>
        <taxon>Metazoa</taxon>
        <taxon>Spiralia</taxon>
        <taxon>Lophotrochozoa</taxon>
        <taxon>Bryozoa</taxon>
        <taxon>Gymnolaemata</taxon>
        <taxon>Cheilostomatida</taxon>
        <taxon>Flustrina</taxon>
        <taxon>Buguloidea</taxon>
        <taxon>Bugulidae</taxon>
        <taxon>Bugula</taxon>
    </lineage>
</organism>
<dbReference type="InterPro" id="IPR038169">
    <property type="entry name" value="DC-UbP/UBTD2_N_sf"/>
</dbReference>
<dbReference type="PANTHER" id="PTHR13609">
    <property type="entry name" value="UBIQUITIN DOMAIN CONTAINING 1 PROTEIN-RELATED"/>
    <property type="match status" value="1"/>
</dbReference>
<evidence type="ECO:0000256" key="1">
    <source>
        <dbReference type="SAM" id="MobiDB-lite"/>
    </source>
</evidence>
<dbReference type="Pfam" id="PF00240">
    <property type="entry name" value="ubiquitin"/>
    <property type="match status" value="1"/>
</dbReference>
<dbReference type="AlphaFoldDB" id="A0A7J7J390"/>
<protein>
    <recommendedName>
        <fullName evidence="2">Ubiquitin-like domain-containing protein</fullName>
    </recommendedName>
</protein>
<evidence type="ECO:0000313" key="3">
    <source>
        <dbReference type="EMBL" id="KAF6020585.1"/>
    </source>
</evidence>
<keyword evidence="4" id="KW-1185">Reference proteome</keyword>
<dbReference type="Pfam" id="PF16455">
    <property type="entry name" value="UBD"/>
    <property type="match status" value="1"/>
</dbReference>
<dbReference type="InterPro" id="IPR039869">
    <property type="entry name" value="UBTD1/2"/>
</dbReference>
<dbReference type="InterPro" id="IPR032752">
    <property type="entry name" value="DC-UbP/UBTD2_N"/>
</dbReference>
<comment type="caution">
    <text evidence="3">The sequence shown here is derived from an EMBL/GenBank/DDBJ whole genome shotgun (WGS) entry which is preliminary data.</text>
</comment>
<evidence type="ECO:0000259" key="2">
    <source>
        <dbReference type="PROSITE" id="PS50053"/>
    </source>
</evidence>
<accession>A0A7J7J390</accession>
<sequence length="231" mass="25940">MSAETDGEELNSRSSSRGGRRSNAQQSHSTTGKNQPLKHEMPRWKSENPITIGQLASKRDEFWDTAPAFDGRKEIWDALKAAAYACESRDFDLAQAILSGASITLPRGYLTDCYDELGNRYQLPVYVLSHPSNLLREDSEEDNLADGAEEDPGEEVIIKLRLSSGKDLKLTVRNRHTIKQIKQTLAKVENIDGVQRWFYGGKVLQDKLKIEDTKVPKGHMIQVVLPSTEEV</sequence>
<dbReference type="CDD" id="cd01794">
    <property type="entry name" value="Ubl_UBTD"/>
    <property type="match status" value="1"/>
</dbReference>
<dbReference type="InterPro" id="IPR029071">
    <property type="entry name" value="Ubiquitin-like_domsf"/>
</dbReference>
<dbReference type="OrthoDB" id="1640476at2759"/>
<name>A0A7J7J390_BUGNE</name>
<feature type="domain" description="Ubiquitin-like" evidence="2">
    <location>
        <begin position="156"/>
        <end position="225"/>
    </location>
</feature>
<feature type="region of interest" description="Disordered" evidence="1">
    <location>
        <begin position="1"/>
        <end position="50"/>
    </location>
</feature>
<proteinExistence type="predicted"/>
<dbReference type="SUPFAM" id="SSF54236">
    <property type="entry name" value="Ubiquitin-like"/>
    <property type="match status" value="1"/>
</dbReference>
<gene>
    <name evidence="3" type="ORF">EB796_021109</name>
</gene>
<feature type="compositionally biased region" description="Polar residues" evidence="1">
    <location>
        <begin position="23"/>
        <end position="34"/>
    </location>
</feature>
<dbReference type="PROSITE" id="PS50053">
    <property type="entry name" value="UBIQUITIN_2"/>
    <property type="match status" value="1"/>
</dbReference>
<dbReference type="Gene3D" id="1.20.225.20">
    <property type="entry name" value="Ub domain-containing protein, DC-UbP/UBTD2, N-terminal domain"/>
    <property type="match status" value="1"/>
</dbReference>
<dbReference type="InterPro" id="IPR000626">
    <property type="entry name" value="Ubiquitin-like_dom"/>
</dbReference>
<dbReference type="Proteomes" id="UP000593567">
    <property type="component" value="Unassembled WGS sequence"/>
</dbReference>
<reference evidence="3" key="1">
    <citation type="submission" date="2020-06" db="EMBL/GenBank/DDBJ databases">
        <title>Draft genome of Bugula neritina, a colonial animal packing powerful symbionts and potential medicines.</title>
        <authorList>
            <person name="Rayko M."/>
        </authorList>
    </citation>
    <scope>NUCLEOTIDE SEQUENCE [LARGE SCALE GENOMIC DNA]</scope>
    <source>
        <strain evidence="3">Kwan_BN1</strain>
    </source>
</reference>
<dbReference type="EMBL" id="VXIV02003159">
    <property type="protein sequence ID" value="KAF6020585.1"/>
    <property type="molecule type" value="Genomic_DNA"/>
</dbReference>
<evidence type="ECO:0000313" key="4">
    <source>
        <dbReference type="Proteomes" id="UP000593567"/>
    </source>
</evidence>
<dbReference type="Gene3D" id="3.10.20.90">
    <property type="entry name" value="Phosphatidylinositol 3-kinase Catalytic Subunit, Chain A, domain 1"/>
    <property type="match status" value="1"/>
</dbReference>